<dbReference type="GO" id="GO:0003723">
    <property type="term" value="F:RNA binding"/>
    <property type="evidence" value="ECO:0007669"/>
    <property type="project" value="TreeGrafter"/>
</dbReference>
<evidence type="ECO:0000256" key="5">
    <source>
        <dbReference type="PIRNR" id="PIRNR006621"/>
    </source>
</evidence>
<proteinExistence type="inferred from homology"/>
<dbReference type="Proteomes" id="UP000823612">
    <property type="component" value="Unassembled WGS sequence"/>
</dbReference>
<reference evidence="9" key="2">
    <citation type="journal article" date="2021" name="PeerJ">
        <title>Extensive microbial diversity within the chicken gut microbiome revealed by metagenomics and culture.</title>
        <authorList>
            <person name="Gilroy R."/>
            <person name="Ravi A."/>
            <person name="Getino M."/>
            <person name="Pursley I."/>
            <person name="Horton D.L."/>
            <person name="Alikhan N.F."/>
            <person name="Baker D."/>
            <person name="Gharbi K."/>
            <person name="Hall N."/>
            <person name="Watson M."/>
            <person name="Adriaenssens E.M."/>
            <person name="Foster-Nyarko E."/>
            <person name="Jarju S."/>
            <person name="Secka A."/>
            <person name="Antonio M."/>
            <person name="Oren A."/>
            <person name="Chaudhuri R.R."/>
            <person name="La Ragione R."/>
            <person name="Hildebrand F."/>
            <person name="Pallen M.J."/>
        </authorList>
    </citation>
    <scope>NUCLEOTIDE SEQUENCE</scope>
    <source>
        <strain evidence="9">2889</strain>
    </source>
</reference>
<evidence type="ECO:0000256" key="4">
    <source>
        <dbReference type="ARBA" id="ARBA00023002"/>
    </source>
</evidence>
<dbReference type="EMBL" id="JADIMZ010000111">
    <property type="protein sequence ID" value="MBO8433137.1"/>
    <property type="molecule type" value="Genomic_DNA"/>
</dbReference>
<keyword evidence="4 5" id="KW-0560">Oxidoreductase</keyword>
<keyword evidence="3 5" id="KW-0819">tRNA processing</keyword>
<sequence length="324" mass="37247">MFAGKQVEWILAPMDGVTDYPYRNAWIETFGKHACMHRAVSPFITLVPGTKVRLSHLRDVFPEYNRMEVEPQILGNEAEWFLPMAEALLDLGYSSVNWNLGCPVRHVARKQRGSGLLPYPERIAAFLDRVVPSTPLALSVKLRTGYFSHQEIYPVMEVLNRYPLKYVAVHPRIGMQLYGGEADWDILERMLPLMKHPCVYSGDIDSAGKAEAFRKRFPAIREIMLGRGVIADPFLPCRLSGMEFPAEEEKRLFCSFVRALLENYIRADLPEKMILQRQKLFWSKFSGTFVPEGAFSQIKWQTSLDDYIRVCQTLFGKEVWSTCI</sequence>
<dbReference type="GO" id="GO:0017150">
    <property type="term" value="F:tRNA dihydrouridine synthase activity"/>
    <property type="evidence" value="ECO:0007669"/>
    <property type="project" value="InterPro"/>
</dbReference>
<dbReference type="CDD" id="cd02801">
    <property type="entry name" value="DUS_like_FMN"/>
    <property type="match status" value="1"/>
</dbReference>
<evidence type="ECO:0000256" key="2">
    <source>
        <dbReference type="ARBA" id="ARBA00022643"/>
    </source>
</evidence>
<feature type="binding site" evidence="7">
    <location>
        <position position="141"/>
    </location>
    <ligand>
        <name>FMN</name>
        <dbReference type="ChEBI" id="CHEBI:58210"/>
    </ligand>
</feature>
<dbReference type="Gene3D" id="3.20.20.70">
    <property type="entry name" value="Aldolase class I"/>
    <property type="match status" value="1"/>
</dbReference>
<dbReference type="InterPro" id="IPR013785">
    <property type="entry name" value="Aldolase_TIM"/>
</dbReference>
<evidence type="ECO:0000256" key="6">
    <source>
        <dbReference type="PIRSR" id="PIRSR006621-1"/>
    </source>
</evidence>
<evidence type="ECO:0000259" key="8">
    <source>
        <dbReference type="Pfam" id="PF01207"/>
    </source>
</evidence>
<comment type="caution">
    <text evidence="9">The sequence shown here is derived from an EMBL/GenBank/DDBJ whole genome shotgun (WGS) entry which is preliminary data.</text>
</comment>
<protein>
    <recommendedName>
        <fullName evidence="5">tRNA-dihydrouridine synthase</fullName>
        <ecNumber evidence="5">1.3.1.-</ecNumber>
    </recommendedName>
</protein>
<evidence type="ECO:0000313" key="10">
    <source>
        <dbReference type="Proteomes" id="UP000823612"/>
    </source>
</evidence>
<dbReference type="InterPro" id="IPR035587">
    <property type="entry name" value="DUS-like_FMN-bd"/>
</dbReference>
<dbReference type="InterPro" id="IPR001269">
    <property type="entry name" value="DUS_fam"/>
</dbReference>
<comment type="similarity">
    <text evidence="5">Belongs to the dus family.</text>
</comment>
<keyword evidence="2 5" id="KW-0288">FMN</keyword>
<reference evidence="9" key="1">
    <citation type="submission" date="2020-10" db="EMBL/GenBank/DDBJ databases">
        <authorList>
            <person name="Gilroy R."/>
        </authorList>
    </citation>
    <scope>NUCLEOTIDE SEQUENCE</scope>
    <source>
        <strain evidence="9">2889</strain>
    </source>
</reference>
<comment type="cofactor">
    <cofactor evidence="5 7">
        <name>FMN</name>
        <dbReference type="ChEBI" id="CHEBI:58210"/>
    </cofactor>
</comment>
<organism evidence="9 10">
    <name type="scientific">Candidatus Pullibacteroides excrementavium</name>
    <dbReference type="NCBI Taxonomy" id="2840905"/>
    <lineage>
        <taxon>Bacteria</taxon>
        <taxon>Pseudomonadati</taxon>
        <taxon>Bacteroidota</taxon>
        <taxon>Bacteroidia</taxon>
        <taxon>Bacteroidales</taxon>
        <taxon>Candidatus Pullibacteroides</taxon>
    </lineage>
</organism>
<feature type="active site" description="Proton donor" evidence="6">
    <location>
        <position position="102"/>
    </location>
</feature>
<evidence type="ECO:0000256" key="7">
    <source>
        <dbReference type="PIRSR" id="PIRSR006621-2"/>
    </source>
</evidence>
<dbReference type="SUPFAM" id="SSF51395">
    <property type="entry name" value="FMN-linked oxidoreductases"/>
    <property type="match status" value="1"/>
</dbReference>
<comment type="function">
    <text evidence="5">Catalyzes the synthesis of 5,6-dihydrouridine (D), a modified base found in the D-loop of most tRNAs, via the reduction of the C5-C6 double bond in target uridines.</text>
</comment>
<feature type="binding site" evidence="7">
    <location>
        <position position="72"/>
    </location>
    <ligand>
        <name>FMN</name>
        <dbReference type="ChEBI" id="CHEBI:58210"/>
    </ligand>
</feature>
<evidence type="ECO:0000256" key="3">
    <source>
        <dbReference type="ARBA" id="ARBA00022694"/>
    </source>
</evidence>
<dbReference type="AlphaFoldDB" id="A0A9D9DTX1"/>
<feature type="domain" description="DUS-like FMN-binding" evidence="8">
    <location>
        <begin position="10"/>
        <end position="263"/>
    </location>
</feature>
<dbReference type="EC" id="1.3.1.-" evidence="5"/>
<evidence type="ECO:0000256" key="1">
    <source>
        <dbReference type="ARBA" id="ARBA00022630"/>
    </source>
</evidence>
<feature type="binding site" evidence="7">
    <location>
        <position position="170"/>
    </location>
    <ligand>
        <name>FMN</name>
        <dbReference type="ChEBI" id="CHEBI:58210"/>
    </ligand>
</feature>
<keyword evidence="1 5" id="KW-0285">Flavoprotein</keyword>
<evidence type="ECO:0000313" key="9">
    <source>
        <dbReference type="EMBL" id="MBO8433137.1"/>
    </source>
</evidence>
<accession>A0A9D9DTX1</accession>
<dbReference type="PANTHER" id="PTHR45846:SF1">
    <property type="entry name" value="TRNA-DIHYDROURIDINE(47) SYNTHASE [NAD(P)(+)]-LIKE"/>
    <property type="match status" value="1"/>
</dbReference>
<dbReference type="PANTHER" id="PTHR45846">
    <property type="entry name" value="TRNA-DIHYDROURIDINE(47) SYNTHASE [NAD(P)(+)]-LIKE"/>
    <property type="match status" value="1"/>
</dbReference>
<dbReference type="Pfam" id="PF01207">
    <property type="entry name" value="Dus"/>
    <property type="match status" value="1"/>
</dbReference>
<keyword evidence="7" id="KW-0547">Nucleotide-binding</keyword>
<dbReference type="PIRSF" id="PIRSF006621">
    <property type="entry name" value="Dus"/>
    <property type="match status" value="1"/>
</dbReference>
<feature type="binding site" evidence="7">
    <location>
        <begin position="226"/>
        <end position="227"/>
    </location>
    <ligand>
        <name>FMN</name>
        <dbReference type="ChEBI" id="CHEBI:58210"/>
    </ligand>
</feature>
<name>A0A9D9DTX1_9BACT</name>
<dbReference type="GO" id="GO:0050660">
    <property type="term" value="F:flavin adenine dinucleotide binding"/>
    <property type="evidence" value="ECO:0007669"/>
    <property type="project" value="InterPro"/>
</dbReference>
<gene>
    <name evidence="9" type="ORF">IAB08_07580</name>
</gene>